<evidence type="ECO:0008006" key="3">
    <source>
        <dbReference type="Google" id="ProtNLM"/>
    </source>
</evidence>
<gene>
    <name evidence="1" type="ORF">D0X99_19280</name>
</gene>
<proteinExistence type="predicted"/>
<evidence type="ECO:0000313" key="2">
    <source>
        <dbReference type="Proteomes" id="UP000283522"/>
    </source>
</evidence>
<dbReference type="RefSeq" id="WP_119479503.1">
    <property type="nucleotide sequence ID" value="NZ_QXML01000014.1"/>
</dbReference>
<dbReference type="Proteomes" id="UP000283522">
    <property type="component" value="Unassembled WGS sequence"/>
</dbReference>
<dbReference type="OrthoDB" id="978692at2"/>
<keyword evidence="2" id="KW-1185">Reference proteome</keyword>
<protein>
    <recommendedName>
        <fullName evidence="3">DUF3575 domain-containing protein</fullName>
    </recommendedName>
</protein>
<comment type="caution">
    <text evidence="1">The sequence shown here is derived from an EMBL/GenBank/DDBJ whole genome shotgun (WGS) entry which is preliminary data.</text>
</comment>
<sequence>MKKTLLILFALLGFAKHGFSQEEVSEVHRPKIRAAILMANSHVPNSFEGEKKVILLPTWGFDVDYFFHRKWSVALQGDVKIQSFEVEHEGISLERSYPVAFATVIHYHALRHWSFYVGPGYELEKSENLFLIKFGSEYSFEITEDFEIALNLAFERKEEVYDAWTFGVAFNKKIWEKK</sequence>
<accession>A0A418PMF8</accession>
<dbReference type="EMBL" id="QXML01000014">
    <property type="protein sequence ID" value="RIW12412.1"/>
    <property type="molecule type" value="Genomic_DNA"/>
</dbReference>
<name>A0A418PMF8_9BACT</name>
<reference evidence="1 2" key="1">
    <citation type="submission" date="2018-09" db="EMBL/GenBank/DDBJ databases">
        <authorList>
            <person name="Wang X."/>
            <person name="Du Z."/>
        </authorList>
    </citation>
    <scope>NUCLEOTIDE SEQUENCE [LARGE SCALE GENOMIC DNA]</scope>
    <source>
        <strain evidence="1 2">N3</strain>
    </source>
</reference>
<evidence type="ECO:0000313" key="1">
    <source>
        <dbReference type="EMBL" id="RIW12412.1"/>
    </source>
</evidence>
<dbReference type="AlphaFoldDB" id="A0A418PMF8"/>
<organism evidence="1 2">
    <name type="scientific">Algoriphagus lacus</name>
    <dbReference type="NCBI Taxonomy" id="2056311"/>
    <lineage>
        <taxon>Bacteria</taxon>
        <taxon>Pseudomonadati</taxon>
        <taxon>Bacteroidota</taxon>
        <taxon>Cytophagia</taxon>
        <taxon>Cytophagales</taxon>
        <taxon>Cyclobacteriaceae</taxon>
        <taxon>Algoriphagus</taxon>
    </lineage>
</organism>